<evidence type="ECO:0000313" key="3">
    <source>
        <dbReference type="Proteomes" id="UP000191554"/>
    </source>
</evidence>
<proteinExistence type="predicted"/>
<accession>A0A1V4SSB2</accession>
<comment type="caution">
    <text evidence="2">The sequence shown here is derived from an EMBL/GenBank/DDBJ whole genome shotgun (WGS) entry which is preliminary data.</text>
</comment>
<evidence type="ECO:0000256" key="1">
    <source>
        <dbReference type="SAM" id="MobiDB-lite"/>
    </source>
</evidence>
<dbReference type="EMBL" id="MZGX01000001">
    <property type="protein sequence ID" value="OPX46356.1"/>
    <property type="molecule type" value="Genomic_DNA"/>
</dbReference>
<feature type="region of interest" description="Disordered" evidence="1">
    <location>
        <begin position="39"/>
        <end position="63"/>
    </location>
</feature>
<reference evidence="2 3" key="1">
    <citation type="submission" date="2017-03" db="EMBL/GenBank/DDBJ databases">
        <title>Genome sequence of Clostridium hungatei DSM 14427.</title>
        <authorList>
            <person name="Poehlein A."/>
            <person name="Daniel R."/>
        </authorList>
    </citation>
    <scope>NUCLEOTIDE SEQUENCE [LARGE SCALE GENOMIC DNA]</scope>
    <source>
        <strain evidence="2 3">DSM 14427</strain>
    </source>
</reference>
<name>A0A1V4SSB2_RUMHU</name>
<gene>
    <name evidence="2" type="ORF">CLHUN_01720</name>
</gene>
<protein>
    <submittedName>
        <fullName evidence="2">Uncharacterized protein</fullName>
    </submittedName>
</protein>
<dbReference type="RefSeq" id="WP_080062675.1">
    <property type="nucleotide sequence ID" value="NZ_MZGX01000001.1"/>
</dbReference>
<sequence length="63" mass="7482">MLRPEYESFSEYYEHYKEIIDKCIPEAVLNRLLGRTQSGEQMGDAWEPESGKYYDENGEELPF</sequence>
<dbReference type="AlphaFoldDB" id="A0A1V4SSB2"/>
<dbReference type="OrthoDB" id="9932712at2"/>
<dbReference type="Proteomes" id="UP000191554">
    <property type="component" value="Unassembled WGS sequence"/>
</dbReference>
<dbReference type="STRING" id="48256.CLHUN_01720"/>
<organism evidence="2 3">
    <name type="scientific">Ruminiclostridium hungatei</name>
    <name type="common">Clostridium hungatei</name>
    <dbReference type="NCBI Taxonomy" id="48256"/>
    <lineage>
        <taxon>Bacteria</taxon>
        <taxon>Bacillati</taxon>
        <taxon>Bacillota</taxon>
        <taxon>Clostridia</taxon>
        <taxon>Eubacteriales</taxon>
        <taxon>Oscillospiraceae</taxon>
        <taxon>Ruminiclostridium</taxon>
    </lineage>
</organism>
<keyword evidence="3" id="KW-1185">Reference proteome</keyword>
<evidence type="ECO:0000313" key="2">
    <source>
        <dbReference type="EMBL" id="OPX46356.1"/>
    </source>
</evidence>